<evidence type="ECO:0000256" key="1">
    <source>
        <dbReference type="SAM" id="SignalP"/>
    </source>
</evidence>
<dbReference type="Proteomes" id="UP001265746">
    <property type="component" value="Unassembled WGS sequence"/>
</dbReference>
<dbReference type="EMBL" id="JAUJFL010000006">
    <property type="protein sequence ID" value="KAK2601023.1"/>
    <property type="molecule type" value="Genomic_DNA"/>
</dbReference>
<accession>A0AAD9S8H2</accession>
<keyword evidence="1" id="KW-0732">Signal</keyword>
<dbReference type="PANTHER" id="PTHR10900">
    <property type="entry name" value="PERIOSTIN-RELATED"/>
    <property type="match status" value="1"/>
</dbReference>
<evidence type="ECO:0000259" key="2">
    <source>
        <dbReference type="PROSITE" id="PS50213"/>
    </source>
</evidence>
<dbReference type="InterPro" id="IPR036378">
    <property type="entry name" value="FAS1_dom_sf"/>
</dbReference>
<gene>
    <name evidence="3" type="ORF">N8I77_010504</name>
</gene>
<dbReference type="InterPro" id="IPR050904">
    <property type="entry name" value="Adhesion/Biosynth-related"/>
</dbReference>
<dbReference type="InterPro" id="IPR000782">
    <property type="entry name" value="FAS1_domain"/>
</dbReference>
<evidence type="ECO:0000313" key="3">
    <source>
        <dbReference type="EMBL" id="KAK2601023.1"/>
    </source>
</evidence>
<feature type="signal peptide" evidence="1">
    <location>
        <begin position="1"/>
        <end position="18"/>
    </location>
</feature>
<keyword evidence="4" id="KW-1185">Reference proteome</keyword>
<comment type="caution">
    <text evidence="3">The sequence shown here is derived from an EMBL/GenBank/DDBJ whole genome shotgun (WGS) entry which is preliminary data.</text>
</comment>
<evidence type="ECO:0000313" key="4">
    <source>
        <dbReference type="Proteomes" id="UP001265746"/>
    </source>
</evidence>
<proteinExistence type="predicted"/>
<name>A0AAD9S8H2_PHOAM</name>
<dbReference type="GO" id="GO:0000329">
    <property type="term" value="C:fungal-type vacuole membrane"/>
    <property type="evidence" value="ECO:0007669"/>
    <property type="project" value="TreeGrafter"/>
</dbReference>
<feature type="chain" id="PRO_5041944480" description="FAS1 domain-containing protein" evidence="1">
    <location>
        <begin position="19"/>
        <end position="401"/>
    </location>
</feature>
<dbReference type="PROSITE" id="PS50213">
    <property type="entry name" value="FAS1"/>
    <property type="match status" value="2"/>
</dbReference>
<reference evidence="3" key="1">
    <citation type="submission" date="2023-06" db="EMBL/GenBank/DDBJ databases">
        <authorList>
            <person name="Noh H."/>
        </authorList>
    </citation>
    <scope>NUCLEOTIDE SEQUENCE</scope>
    <source>
        <strain evidence="3">DUCC20226</strain>
    </source>
</reference>
<organism evidence="3 4">
    <name type="scientific">Phomopsis amygdali</name>
    <name type="common">Fusicoccum amygdali</name>
    <dbReference type="NCBI Taxonomy" id="1214568"/>
    <lineage>
        <taxon>Eukaryota</taxon>
        <taxon>Fungi</taxon>
        <taxon>Dikarya</taxon>
        <taxon>Ascomycota</taxon>
        <taxon>Pezizomycotina</taxon>
        <taxon>Sordariomycetes</taxon>
        <taxon>Sordariomycetidae</taxon>
        <taxon>Diaporthales</taxon>
        <taxon>Diaporthaceae</taxon>
        <taxon>Diaporthe</taxon>
    </lineage>
</organism>
<dbReference type="SUPFAM" id="SSF82153">
    <property type="entry name" value="FAS1 domain"/>
    <property type="match status" value="2"/>
</dbReference>
<dbReference type="Gene3D" id="2.30.180.10">
    <property type="entry name" value="FAS1 domain"/>
    <property type="match status" value="2"/>
</dbReference>
<dbReference type="Pfam" id="PF02469">
    <property type="entry name" value="Fasciclin"/>
    <property type="match status" value="2"/>
</dbReference>
<dbReference type="PANTHER" id="PTHR10900:SF77">
    <property type="entry name" value="FI19380P1"/>
    <property type="match status" value="1"/>
</dbReference>
<dbReference type="GO" id="GO:0016236">
    <property type="term" value="P:macroautophagy"/>
    <property type="evidence" value="ECO:0007669"/>
    <property type="project" value="TreeGrafter"/>
</dbReference>
<feature type="domain" description="FAS1" evidence="2">
    <location>
        <begin position="166"/>
        <end position="326"/>
    </location>
</feature>
<dbReference type="SMART" id="SM00554">
    <property type="entry name" value="FAS1"/>
    <property type="match status" value="2"/>
</dbReference>
<dbReference type="AlphaFoldDB" id="A0AAD9S8H2"/>
<protein>
    <recommendedName>
        <fullName evidence="2">FAS1 domain-containing protein</fullName>
    </recommendedName>
</protein>
<feature type="domain" description="FAS1" evidence="2">
    <location>
        <begin position="19"/>
        <end position="164"/>
    </location>
</feature>
<sequence>MRFSKVLTTAFAAGVATAEPLANVLAANNNTLSTLNSILAGMPQFTQALTTASNITVLAPSNDAFEQAMKAMPMLTSDMNMVTALLQYHVMPGVMMSSAFTETPQFVSTLMGMPFATVNGNQKVELLKMDNMAMIFSGFKQMSSVTKADITFDGGVVHVIDKVLTIPMSPSVTAVDMGLTSLAGALTKTNMVTAVDGLSDVTIFAPSNKAFEAIGSAAEGASATDLSTILSYHVLHGGEMAMFSTNLLMGSSTSGTTMAMPGMAGMEGMPMRRQAMTSTPMMFETLQGGSLNVRMENGKVFVNSAMVTTADIIVSNGVIHVIDNVLNPMMPGATPNPSATTQTPAFSGVTAVQEAPFTSGITPTTTLTAGGMTGNGAGVFAAVPTAAILGAVGGAALMAGL</sequence>